<keyword evidence="1" id="KW-0812">Transmembrane</keyword>
<organism evidence="2 3">
    <name type="scientific">Halorarum halophilum</name>
    <dbReference type="NCBI Taxonomy" id="2743090"/>
    <lineage>
        <taxon>Archaea</taxon>
        <taxon>Methanobacteriati</taxon>
        <taxon>Methanobacteriota</taxon>
        <taxon>Stenosarchaea group</taxon>
        <taxon>Halobacteria</taxon>
        <taxon>Halobacteriales</taxon>
        <taxon>Haloferacaceae</taxon>
        <taxon>Halorarum</taxon>
    </lineage>
</organism>
<dbReference type="RefSeq" id="WP_179171219.1">
    <property type="nucleotide sequence ID" value="NZ_CP058530.1"/>
</dbReference>
<dbReference type="OrthoDB" id="205725at2157"/>
<dbReference type="AlphaFoldDB" id="A0A7D5GEB6"/>
<name>A0A7D5GEB6_9EURY</name>
<evidence type="ECO:0000313" key="2">
    <source>
        <dbReference type="EMBL" id="QLG29645.1"/>
    </source>
</evidence>
<keyword evidence="3" id="KW-1185">Reference proteome</keyword>
<feature type="transmembrane region" description="Helical" evidence="1">
    <location>
        <begin position="49"/>
        <end position="69"/>
    </location>
</feature>
<keyword evidence="1" id="KW-0472">Membrane</keyword>
<feature type="transmembrane region" description="Helical" evidence="1">
    <location>
        <begin position="12"/>
        <end position="29"/>
    </location>
</feature>
<evidence type="ECO:0008006" key="4">
    <source>
        <dbReference type="Google" id="ProtNLM"/>
    </source>
</evidence>
<feature type="transmembrane region" description="Helical" evidence="1">
    <location>
        <begin position="76"/>
        <end position="96"/>
    </location>
</feature>
<gene>
    <name evidence="2" type="ORF">HUG10_18725</name>
</gene>
<dbReference type="KEGG" id="halg:HUG10_18725"/>
<dbReference type="GeneID" id="56030912"/>
<evidence type="ECO:0000256" key="1">
    <source>
        <dbReference type="SAM" id="Phobius"/>
    </source>
</evidence>
<reference evidence="2 3" key="1">
    <citation type="submission" date="2020-07" db="EMBL/GenBank/DDBJ databases">
        <title>Gai3-2, isolated from salt lake.</title>
        <authorList>
            <person name="Cui H."/>
            <person name="Shi X."/>
        </authorList>
    </citation>
    <scope>NUCLEOTIDE SEQUENCE [LARGE SCALE GENOMIC DNA]</scope>
    <source>
        <strain evidence="2 3">Gai3-2</strain>
        <plasmid evidence="2 3">unnamed1</plasmid>
    </source>
</reference>
<dbReference type="EMBL" id="CP058530">
    <property type="protein sequence ID" value="QLG29645.1"/>
    <property type="molecule type" value="Genomic_DNA"/>
</dbReference>
<accession>A0A7D5GEB6</accession>
<keyword evidence="2" id="KW-0614">Plasmid</keyword>
<sequence>MASSLHLAVRTVHLLSMVALVGVSAGAWYALRTNSRPGVAGLRRVECAFWAVLGLLLATGVGNIGALGAPGPGTRWGGFLTVKLLVVLVVVLGSFVRTSAVLRLPDGRGYARGDASSDDGATPVGYEPVLERLYLVTTWSLLVVVVLAEVLAHG</sequence>
<keyword evidence="1" id="KW-1133">Transmembrane helix</keyword>
<proteinExistence type="predicted"/>
<evidence type="ECO:0000313" key="3">
    <source>
        <dbReference type="Proteomes" id="UP000509750"/>
    </source>
</evidence>
<protein>
    <recommendedName>
        <fullName evidence="4">Copper resistance protein D</fullName>
    </recommendedName>
</protein>
<feature type="transmembrane region" description="Helical" evidence="1">
    <location>
        <begin position="133"/>
        <end position="152"/>
    </location>
</feature>
<geneLocation type="plasmid" evidence="2 3">
    <name>unnamed1</name>
</geneLocation>
<dbReference type="Proteomes" id="UP000509750">
    <property type="component" value="Plasmid unnamed1"/>
</dbReference>